<dbReference type="EMBL" id="AEON01000001">
    <property type="protein sequence ID" value="EFT83276.1"/>
    <property type="molecule type" value="Genomic_DNA"/>
</dbReference>
<sequence>MRHDFATSLAWAIVTGIMVASSYGLNSVGFSMQRLAQIPMATWCNEAVNSYLYHQEPKELENSDTGDQARQARDAIGSGSLTLQAFSLLSLVSSAIVCISLTVTIWRSSWVSAVLVLLSLFPSVIEYMIFADVEQTQWPKIMKVSRRARYFEDILLMKSQRWSWPMMMLEDMSPVWLPKVTVGGRGCPAAWNWLIYSWLWRPRP</sequence>
<feature type="transmembrane region" description="Helical" evidence="1">
    <location>
        <begin position="109"/>
        <end position="130"/>
    </location>
</feature>
<protein>
    <submittedName>
        <fullName evidence="2">Uncharacterized protein</fullName>
    </submittedName>
</protein>
<feature type="transmembrane region" description="Helical" evidence="1">
    <location>
        <begin position="81"/>
        <end position="103"/>
    </location>
</feature>
<dbReference type="Proteomes" id="UP000004946">
    <property type="component" value="Chromosome"/>
</dbReference>
<dbReference type="AlphaFoldDB" id="E6K085"/>
<evidence type="ECO:0000313" key="2">
    <source>
        <dbReference type="EMBL" id="EFT83276.1"/>
    </source>
</evidence>
<gene>
    <name evidence="2" type="ORF">HMPREF0620_0281</name>
</gene>
<dbReference type="RefSeq" id="WP_006288707.1">
    <property type="nucleotide sequence ID" value="NZ_AP012333.1"/>
</dbReference>
<evidence type="ECO:0000313" key="3">
    <source>
        <dbReference type="Proteomes" id="UP000004946"/>
    </source>
</evidence>
<dbReference type="KEGG" id="pdo:PSDT_1304"/>
<accession>E6K085</accession>
<dbReference type="PATRIC" id="fig|864564.6.peg.1432"/>
<feature type="transmembrane region" description="Helical" evidence="1">
    <location>
        <begin position="6"/>
        <end position="25"/>
    </location>
</feature>
<organism evidence="2 3">
    <name type="scientific">Parascardovia denticolens DSM 10105 = JCM 12538</name>
    <dbReference type="NCBI Taxonomy" id="864564"/>
    <lineage>
        <taxon>Bacteria</taxon>
        <taxon>Bacillati</taxon>
        <taxon>Actinomycetota</taxon>
        <taxon>Actinomycetes</taxon>
        <taxon>Bifidobacteriales</taxon>
        <taxon>Bifidobacteriaceae</taxon>
        <taxon>Parascardovia</taxon>
    </lineage>
</organism>
<proteinExistence type="predicted"/>
<keyword evidence="3" id="KW-1185">Reference proteome</keyword>
<keyword evidence="1" id="KW-0812">Transmembrane</keyword>
<evidence type="ECO:0000256" key="1">
    <source>
        <dbReference type="SAM" id="Phobius"/>
    </source>
</evidence>
<keyword evidence="1" id="KW-0472">Membrane</keyword>
<comment type="caution">
    <text evidence="2">The sequence shown here is derived from an EMBL/GenBank/DDBJ whole genome shotgun (WGS) entry which is preliminary data.</text>
</comment>
<reference evidence="2 3" key="1">
    <citation type="submission" date="2010-12" db="EMBL/GenBank/DDBJ databases">
        <authorList>
            <person name="Muzny D."/>
            <person name="Qin X."/>
            <person name="Buhay C."/>
            <person name="Dugan-Rocha S."/>
            <person name="Ding Y."/>
            <person name="Chen G."/>
            <person name="Hawes A."/>
            <person name="Holder M."/>
            <person name="Jhangiani S."/>
            <person name="Johnson A."/>
            <person name="Khan Z."/>
            <person name="Li Z."/>
            <person name="Liu W."/>
            <person name="Liu X."/>
            <person name="Perez L."/>
            <person name="Shen H."/>
            <person name="Wang Q."/>
            <person name="Watt J."/>
            <person name="Xi L."/>
            <person name="Xin Y."/>
            <person name="Zhou J."/>
            <person name="Deng J."/>
            <person name="Jiang H."/>
            <person name="Liu Y."/>
            <person name="Qu J."/>
            <person name="Song X.-Z."/>
            <person name="Zhang L."/>
            <person name="Villasana D."/>
            <person name="Johnson A."/>
            <person name="Liu J."/>
            <person name="Liyanage D."/>
            <person name="Lorensuhewa L."/>
            <person name="Robinson T."/>
            <person name="Song A."/>
            <person name="Song B.-B."/>
            <person name="Dinh H."/>
            <person name="Thornton R."/>
            <person name="Coyle M."/>
            <person name="Francisco L."/>
            <person name="Jackson L."/>
            <person name="Javaid M."/>
            <person name="Korchina V."/>
            <person name="Kovar C."/>
            <person name="Mata R."/>
            <person name="Mathew T."/>
            <person name="Ngo R."/>
            <person name="Nguyen L."/>
            <person name="Nguyen N."/>
            <person name="Okwuonu G."/>
            <person name="Ongeri F."/>
            <person name="Pham C."/>
            <person name="Simmons D."/>
            <person name="Wilczek-Boney K."/>
            <person name="Hale W."/>
            <person name="Jakkamsetti A."/>
            <person name="Pham P."/>
            <person name="Ruth R."/>
            <person name="San Lucas F."/>
            <person name="Warren J."/>
            <person name="Zhang J."/>
            <person name="Zhao Z."/>
            <person name="Zhou C."/>
            <person name="Zhu D."/>
            <person name="Lee S."/>
            <person name="Bess C."/>
            <person name="Blankenburg K."/>
            <person name="Forbes L."/>
            <person name="Fu Q."/>
            <person name="Gubbala S."/>
            <person name="Hirani K."/>
            <person name="Jayaseelan J.C."/>
            <person name="Lara F."/>
            <person name="Munidasa M."/>
            <person name="Palculict T."/>
            <person name="Patil S."/>
            <person name="Pu L.-L."/>
            <person name="Saada N."/>
            <person name="Tang L."/>
            <person name="Weissenberger G."/>
            <person name="Zhu Y."/>
            <person name="Hemphill L."/>
            <person name="Shang Y."/>
            <person name="Youmans B."/>
            <person name="Ayvaz T."/>
            <person name="Ross M."/>
            <person name="Santibanez J."/>
            <person name="Aqrawi P."/>
            <person name="Gross S."/>
            <person name="Joshi V."/>
            <person name="Fowler G."/>
            <person name="Nazareth L."/>
            <person name="Reid J."/>
            <person name="Worley K."/>
            <person name="Petrosino J."/>
            <person name="Highlander S."/>
            <person name="Gibbs R."/>
        </authorList>
    </citation>
    <scope>NUCLEOTIDE SEQUENCE [LARGE SCALE GENOMIC DNA]</scope>
    <source>
        <strain evidence="2 3">DSM 10105</strain>
    </source>
</reference>
<dbReference type="HOGENOM" id="CLU_1342189_0_0_11"/>
<name>E6K085_PARDN</name>
<keyword evidence="1" id="KW-1133">Transmembrane helix</keyword>